<dbReference type="RefSeq" id="WP_135944341.1">
    <property type="nucleotide sequence ID" value="NZ_BMEI01000002.1"/>
</dbReference>
<dbReference type="InterPro" id="IPR050190">
    <property type="entry name" value="UPF0213_domain"/>
</dbReference>
<evidence type="ECO:0000313" key="4">
    <source>
        <dbReference type="Proteomes" id="UP000305451"/>
    </source>
</evidence>
<evidence type="ECO:0000313" key="3">
    <source>
        <dbReference type="EMBL" id="TGY92819.1"/>
    </source>
</evidence>
<dbReference type="CDD" id="cd10448">
    <property type="entry name" value="GIY-YIG_unchar_3"/>
    <property type="match status" value="1"/>
</dbReference>
<dbReference type="Pfam" id="PF01541">
    <property type="entry name" value="GIY-YIG"/>
    <property type="match status" value="1"/>
</dbReference>
<name>A0A4V3RZ43_9PROT</name>
<dbReference type="EMBL" id="SRXV01000002">
    <property type="protein sequence ID" value="TGY92819.1"/>
    <property type="molecule type" value="Genomic_DNA"/>
</dbReference>
<organism evidence="3 4">
    <name type="scientific">Marinicauda pacifica</name>
    <dbReference type="NCBI Taxonomy" id="1133559"/>
    <lineage>
        <taxon>Bacteria</taxon>
        <taxon>Pseudomonadati</taxon>
        <taxon>Pseudomonadota</taxon>
        <taxon>Alphaproteobacteria</taxon>
        <taxon>Maricaulales</taxon>
        <taxon>Maricaulaceae</taxon>
        <taxon>Marinicauda</taxon>
    </lineage>
</organism>
<dbReference type="PANTHER" id="PTHR34477">
    <property type="entry name" value="UPF0213 PROTEIN YHBQ"/>
    <property type="match status" value="1"/>
</dbReference>
<dbReference type="OrthoDB" id="287318at2"/>
<dbReference type="PANTHER" id="PTHR34477:SF5">
    <property type="entry name" value="BSL5627 PROTEIN"/>
    <property type="match status" value="1"/>
</dbReference>
<dbReference type="PROSITE" id="PS50164">
    <property type="entry name" value="GIY_YIG"/>
    <property type="match status" value="1"/>
</dbReference>
<evidence type="ECO:0000256" key="1">
    <source>
        <dbReference type="ARBA" id="ARBA00007435"/>
    </source>
</evidence>
<dbReference type="SMART" id="SM00465">
    <property type="entry name" value="GIYc"/>
    <property type="match status" value="1"/>
</dbReference>
<evidence type="ECO:0000259" key="2">
    <source>
        <dbReference type="PROSITE" id="PS50164"/>
    </source>
</evidence>
<dbReference type="Gene3D" id="3.40.1440.10">
    <property type="entry name" value="GIY-YIG endonuclease"/>
    <property type="match status" value="1"/>
</dbReference>
<dbReference type="Proteomes" id="UP000305451">
    <property type="component" value="Unassembled WGS sequence"/>
</dbReference>
<dbReference type="SUPFAM" id="SSF82771">
    <property type="entry name" value="GIY-YIG endonuclease"/>
    <property type="match status" value="1"/>
</dbReference>
<feature type="domain" description="GIY-YIG" evidence="2">
    <location>
        <begin position="2"/>
        <end position="78"/>
    </location>
</feature>
<protein>
    <submittedName>
        <fullName evidence="3">GIY-YIG nuclease family protein</fullName>
    </submittedName>
</protein>
<dbReference type="InterPro" id="IPR000305">
    <property type="entry name" value="GIY-YIG_endonuc"/>
</dbReference>
<comment type="caution">
    <text evidence="3">The sequence shown here is derived from an EMBL/GenBank/DDBJ whole genome shotgun (WGS) entry which is preliminary data.</text>
</comment>
<accession>A0A4V3RZ43</accession>
<comment type="similarity">
    <text evidence="1">Belongs to the UPF0213 family.</text>
</comment>
<gene>
    <name evidence="3" type="ORF">E5162_07025</name>
</gene>
<reference evidence="3 4" key="1">
    <citation type="journal article" date="2013" name="Int. J. Syst. Evol. Microbiol.">
        <title>Marinicauda pacifica gen. nov., sp. nov., a prosthecate alphaproteobacterium of the family Hyphomonadaceae isolated from deep seawater.</title>
        <authorList>
            <person name="Zhang X.Y."/>
            <person name="Li G.W."/>
            <person name="Wang C.S."/>
            <person name="Zhang Y.J."/>
            <person name="Xu X.W."/>
            <person name="Li H."/>
            <person name="Liu A."/>
            <person name="Liu C."/>
            <person name="Xie B.B."/>
            <person name="Qin Q.L."/>
            <person name="Xu Z."/>
            <person name="Chen X.L."/>
            <person name="Zhou B.C."/>
            <person name="Zhang Y.Z."/>
        </authorList>
    </citation>
    <scope>NUCLEOTIDE SEQUENCE [LARGE SCALE GENOMIC DNA]</scope>
    <source>
        <strain evidence="3 4">P-1 km-3</strain>
    </source>
</reference>
<keyword evidence="4" id="KW-1185">Reference proteome</keyword>
<dbReference type="InterPro" id="IPR035901">
    <property type="entry name" value="GIY-YIG_endonuc_sf"/>
</dbReference>
<proteinExistence type="inferred from homology"/>
<sequence length="102" mass="11988">MDRYSVYILTDRPRGVLYTGVTSDLIRRAAEHRDGVVGGFTRRYNAKILVWYEMHADVEAAILREKRIKRWRRAWKLELVEAMNPGWRDLWFDVTGQGHAPG</sequence>
<dbReference type="AlphaFoldDB" id="A0A4V3RZ43"/>